<keyword evidence="3" id="KW-0808">Transferase</keyword>
<dbReference type="GO" id="GO:0075713">
    <property type="term" value="P:establishment of integrated proviral latency"/>
    <property type="evidence" value="ECO:0007669"/>
    <property type="project" value="UniProtKB-KW"/>
</dbReference>
<proteinExistence type="inferred from homology"/>
<keyword evidence="7" id="KW-1160">Virus entry into host cell</keyword>
<dbReference type="Proteomes" id="UP001057233">
    <property type="component" value="Segment"/>
</dbReference>
<keyword evidence="5" id="KW-0238">DNA-binding</keyword>
<dbReference type="PROSITE" id="PS51898">
    <property type="entry name" value="TYR_RECOMBINASE"/>
    <property type="match status" value="1"/>
</dbReference>
<dbReference type="GO" id="GO:0016787">
    <property type="term" value="F:hydrolase activity"/>
    <property type="evidence" value="ECO:0007669"/>
    <property type="project" value="UniProtKB-KW"/>
</dbReference>
<evidence type="ECO:0000256" key="4">
    <source>
        <dbReference type="ARBA" id="ARBA00022801"/>
    </source>
</evidence>
<dbReference type="GO" id="GO:0006310">
    <property type="term" value="P:DNA recombination"/>
    <property type="evidence" value="ECO:0007669"/>
    <property type="project" value="UniProtKB-KW"/>
</dbReference>
<dbReference type="Gene3D" id="1.10.443.10">
    <property type="entry name" value="Intergrase catalytic core"/>
    <property type="match status" value="1"/>
</dbReference>
<dbReference type="InterPro" id="IPR002104">
    <property type="entry name" value="Integrase_catalytic"/>
</dbReference>
<evidence type="ECO:0000256" key="7">
    <source>
        <dbReference type="ARBA" id="ARBA00023195"/>
    </source>
</evidence>
<sequence>MFIDAEHIAAYENSLTLRGRSSRTAAKYSTTVSAFLRESGQVDETRLGTAWAEWINAARRTMAAGTIRLRLTVGKSFCDFMQAAQGPLSDYKRPPLPEPVPHPLPGGVADVRLMADKAATEQAMFAVILGGLAGLRVSETISITRDDVLSTGELRVKGKGEKERRIPISSELARYVDKMPAEGRLVPMSNAGARKAITVAAERAGIAGPEGEGVSSHDLRATFGTAVYDKTKDIVLVQRLLGHSDVKTTQVYIGANAQSTREAVEF</sequence>
<protein>
    <recommendedName>
        <fullName evidence="2">Integrase</fullName>
    </recommendedName>
</protein>
<evidence type="ECO:0000256" key="3">
    <source>
        <dbReference type="ARBA" id="ARBA00022679"/>
    </source>
</evidence>
<evidence type="ECO:0000259" key="8">
    <source>
        <dbReference type="PROSITE" id="PS51898"/>
    </source>
</evidence>
<evidence type="ECO:0000313" key="10">
    <source>
        <dbReference type="Proteomes" id="UP001057233"/>
    </source>
</evidence>
<feature type="domain" description="Tyr recombinase" evidence="8">
    <location>
        <begin position="99"/>
        <end position="265"/>
    </location>
</feature>
<dbReference type="GO" id="GO:0003677">
    <property type="term" value="F:DNA binding"/>
    <property type="evidence" value="ECO:0007669"/>
    <property type="project" value="UniProtKB-KW"/>
</dbReference>
<keyword evidence="6" id="KW-0233">DNA recombination</keyword>
<dbReference type="CDD" id="cd00397">
    <property type="entry name" value="DNA_BRE_C"/>
    <property type="match status" value="1"/>
</dbReference>
<dbReference type="InterPro" id="IPR010998">
    <property type="entry name" value="Integrase_recombinase_N"/>
</dbReference>
<gene>
    <name evidence="9" type="ORF">Mbo2_072</name>
</gene>
<dbReference type="GO" id="GO:0016740">
    <property type="term" value="F:transferase activity"/>
    <property type="evidence" value="ECO:0007669"/>
    <property type="project" value="UniProtKB-KW"/>
</dbReference>
<dbReference type="EMBL" id="ON191531">
    <property type="protein sequence ID" value="URG17442.1"/>
    <property type="molecule type" value="Genomic_DNA"/>
</dbReference>
<comment type="similarity">
    <text evidence="1">Belongs to the 'phage' integrase family.</text>
</comment>
<accession>A0A9E7L9X9</accession>
<dbReference type="PANTHER" id="PTHR30349">
    <property type="entry name" value="PHAGE INTEGRASE-RELATED"/>
    <property type="match status" value="1"/>
</dbReference>
<dbReference type="InterPro" id="IPR013762">
    <property type="entry name" value="Integrase-like_cat_sf"/>
</dbReference>
<evidence type="ECO:0000256" key="2">
    <source>
        <dbReference type="ARBA" id="ARBA00016082"/>
    </source>
</evidence>
<evidence type="ECO:0000256" key="5">
    <source>
        <dbReference type="ARBA" id="ARBA00023125"/>
    </source>
</evidence>
<dbReference type="InterPro" id="IPR050090">
    <property type="entry name" value="Tyrosine_recombinase_XerCD"/>
</dbReference>
<dbReference type="InterPro" id="IPR011010">
    <property type="entry name" value="DNA_brk_join_enz"/>
</dbReference>
<reference evidence="9" key="1">
    <citation type="submission" date="2022-04" db="EMBL/GenBank/DDBJ databases">
        <authorList>
            <person name="Hwangbo M."/>
            <person name="Wang B."/>
            <person name="Gill J.J."/>
            <person name="Chu K.-H."/>
            <person name="Young R."/>
        </authorList>
    </citation>
    <scope>NUCLEOTIDE SEQUENCE</scope>
</reference>
<keyword evidence="7" id="KW-1179">Viral genome integration</keyword>
<evidence type="ECO:0000256" key="6">
    <source>
        <dbReference type="ARBA" id="ARBA00023172"/>
    </source>
</evidence>
<keyword evidence="7" id="KW-0229">DNA integration</keyword>
<dbReference type="GO" id="GO:0044826">
    <property type="term" value="P:viral genome integration into host DNA"/>
    <property type="evidence" value="ECO:0007669"/>
    <property type="project" value="UniProtKB-KW"/>
</dbReference>
<dbReference type="Pfam" id="PF00589">
    <property type="entry name" value="Phage_integrase"/>
    <property type="match status" value="1"/>
</dbReference>
<evidence type="ECO:0000256" key="1">
    <source>
        <dbReference type="ARBA" id="ARBA00008857"/>
    </source>
</evidence>
<dbReference type="GO" id="GO:0015074">
    <property type="term" value="P:DNA integration"/>
    <property type="evidence" value="ECO:0007669"/>
    <property type="project" value="InterPro"/>
</dbReference>
<dbReference type="PANTHER" id="PTHR30349:SF41">
    <property type="entry name" value="INTEGRASE_RECOMBINASE PROTEIN MJ0367-RELATED"/>
    <property type="match status" value="1"/>
</dbReference>
<name>A0A9E7L9X9_9CAUD</name>
<organism evidence="9 10">
    <name type="scientific">Rhodococcus phage Mbo2</name>
    <dbReference type="NCBI Taxonomy" id="2936911"/>
    <lineage>
        <taxon>Viruses</taxon>
        <taxon>Duplodnaviria</taxon>
        <taxon>Heunggongvirae</taxon>
        <taxon>Uroviricota</taxon>
        <taxon>Caudoviricetes</taxon>
        <taxon>Caudoviricetes incertae sedis</taxon>
        <taxon>Mboduovirus</taxon>
        <taxon>Mboduovirus mbo2</taxon>
    </lineage>
</organism>
<keyword evidence="10" id="KW-1185">Reference proteome</keyword>
<dbReference type="Gene3D" id="1.10.150.130">
    <property type="match status" value="1"/>
</dbReference>
<evidence type="ECO:0000313" key="9">
    <source>
        <dbReference type="EMBL" id="URG17442.1"/>
    </source>
</evidence>
<dbReference type="SUPFAM" id="SSF56349">
    <property type="entry name" value="DNA breaking-rejoining enzymes"/>
    <property type="match status" value="1"/>
</dbReference>
<keyword evidence="4" id="KW-0378">Hydrolase</keyword>